<dbReference type="InterPro" id="IPR024613">
    <property type="entry name" value="Huntingtin_N_HEAT_rpt-2"/>
</dbReference>
<dbReference type="Proteomes" id="UP000759131">
    <property type="component" value="Unassembled WGS sequence"/>
</dbReference>
<dbReference type="OrthoDB" id="6763105at2759"/>
<accession>A0A7R9LHW1</accession>
<proteinExistence type="predicted"/>
<gene>
    <name evidence="2" type="ORF">OSB1V03_LOCUS18967</name>
</gene>
<dbReference type="EMBL" id="CAJPIZ010026422">
    <property type="protein sequence ID" value="CAG2119017.1"/>
    <property type="molecule type" value="Genomic_DNA"/>
</dbReference>
<organism evidence="2">
    <name type="scientific">Medioppia subpectinata</name>
    <dbReference type="NCBI Taxonomy" id="1979941"/>
    <lineage>
        <taxon>Eukaryota</taxon>
        <taxon>Metazoa</taxon>
        <taxon>Ecdysozoa</taxon>
        <taxon>Arthropoda</taxon>
        <taxon>Chelicerata</taxon>
        <taxon>Arachnida</taxon>
        <taxon>Acari</taxon>
        <taxon>Acariformes</taxon>
        <taxon>Sarcoptiformes</taxon>
        <taxon>Oribatida</taxon>
        <taxon>Brachypylina</taxon>
        <taxon>Oppioidea</taxon>
        <taxon>Oppiidae</taxon>
        <taxon>Medioppia</taxon>
    </lineage>
</organism>
<dbReference type="InterPro" id="IPR016024">
    <property type="entry name" value="ARM-type_fold"/>
</dbReference>
<dbReference type="AlphaFoldDB" id="A0A7R9LHW1"/>
<evidence type="ECO:0008006" key="4">
    <source>
        <dbReference type="Google" id="ProtNLM"/>
    </source>
</evidence>
<keyword evidence="3" id="KW-1185">Reference proteome</keyword>
<dbReference type="PANTHER" id="PTHR10170:SF10">
    <property type="entry name" value="HUNTINGTIN"/>
    <property type="match status" value="1"/>
</dbReference>
<evidence type="ECO:0000313" key="3">
    <source>
        <dbReference type="Proteomes" id="UP000759131"/>
    </source>
</evidence>
<dbReference type="Pfam" id="PF12372">
    <property type="entry name" value="Htt_N-HEAT"/>
    <property type="match status" value="1"/>
</dbReference>
<protein>
    <recommendedName>
        <fullName evidence="4">Huntingtin</fullName>
    </recommendedName>
</protein>
<dbReference type="GO" id="GO:0005737">
    <property type="term" value="C:cytoplasm"/>
    <property type="evidence" value="ECO:0007669"/>
    <property type="project" value="TreeGrafter"/>
</dbReference>
<dbReference type="InterPro" id="IPR028426">
    <property type="entry name" value="Huntingtin_fam"/>
</dbReference>
<evidence type="ECO:0000256" key="1">
    <source>
        <dbReference type="SAM" id="MobiDB-lite"/>
    </source>
</evidence>
<dbReference type="SUPFAM" id="SSF48371">
    <property type="entry name" value="ARM repeat"/>
    <property type="match status" value="1"/>
</dbReference>
<feature type="region of interest" description="Disordered" evidence="1">
    <location>
        <begin position="441"/>
        <end position="460"/>
    </location>
</feature>
<dbReference type="PANTHER" id="PTHR10170">
    <property type="entry name" value="HUNTINGTON DISEASE PROTEIN"/>
    <property type="match status" value="1"/>
</dbReference>
<evidence type="ECO:0000313" key="2">
    <source>
        <dbReference type="EMBL" id="CAD7642048.1"/>
    </source>
</evidence>
<name>A0A7R9LHW1_9ACAR</name>
<sequence length="494" mass="55499">CGDIGDFTTENISSFEYCVRLVCNQFLLNGSSGRLISDKRVRVSIKSLALGCVAAVVRLHPKTLIIELFLECDKTLQKSDSSQKIWDILLYSTHTDPQIRGQIAIIIGHFIDEVLKESQTFNELKDNPYWLIKTALVDLKNGIIVKKESLQKRILNEVFFPFLADEDFRVREATAHSLCNLIPVLFTPAIHLDNDPITAIAFEHTIKNLLQKDLTFKDFEANIPPIKAFIDPLNSQHLILSAKNRLIEANLSDIIINLLNSLQFNLDNKHALIGYCNALAFLSNKYPITEYPDCWGSDLSETSVSMQLLDICMTLLSTSSLVVLDLTAHQSVLSLTGNLCEGLAYNAIKTNFKNSVAFAPDLDWGLLSHVSPHLVQQLEAIFTHLMRIMNIYSSIIDEPLLTSTNIMSTLTNYNKMPVIQTLSNSPLSPIRRKSLLKTSDLSDKMDSMKRSDSEKSDKDKFTKYGSNTLLVRLSEMIRASYLSNKTSMDLSGDK</sequence>
<reference evidence="2" key="1">
    <citation type="submission" date="2020-11" db="EMBL/GenBank/DDBJ databases">
        <authorList>
            <person name="Tran Van P."/>
        </authorList>
    </citation>
    <scope>NUCLEOTIDE SEQUENCE</scope>
</reference>
<dbReference type="EMBL" id="OC880997">
    <property type="protein sequence ID" value="CAD7642048.1"/>
    <property type="molecule type" value="Genomic_DNA"/>
</dbReference>
<feature type="non-terminal residue" evidence="2">
    <location>
        <position position="1"/>
    </location>
</feature>
<feature type="non-terminal residue" evidence="2">
    <location>
        <position position="494"/>
    </location>
</feature>